<dbReference type="RefSeq" id="WP_257500380.1">
    <property type="nucleotide sequence ID" value="NZ_CP102382.1"/>
</dbReference>
<gene>
    <name evidence="1" type="ORF">NPX36_05330</name>
</gene>
<dbReference type="EMBL" id="CP102382">
    <property type="protein sequence ID" value="UUV22463.1"/>
    <property type="molecule type" value="Genomic_DNA"/>
</dbReference>
<organism evidence="1 2">
    <name type="scientific">Paenimyroides aestuarii</name>
    <dbReference type="NCBI Taxonomy" id="2968490"/>
    <lineage>
        <taxon>Bacteria</taxon>
        <taxon>Pseudomonadati</taxon>
        <taxon>Bacteroidota</taxon>
        <taxon>Flavobacteriia</taxon>
        <taxon>Flavobacteriales</taxon>
        <taxon>Flavobacteriaceae</taxon>
        <taxon>Paenimyroides</taxon>
    </lineage>
</organism>
<protein>
    <recommendedName>
        <fullName evidence="3">Lipocalin-like domain-containing protein</fullName>
    </recommendedName>
</protein>
<keyword evidence="2" id="KW-1185">Reference proteome</keyword>
<evidence type="ECO:0008006" key="3">
    <source>
        <dbReference type="Google" id="ProtNLM"/>
    </source>
</evidence>
<sequence length="141" mass="16701">MKKLILFLCISFATLSCSDDDTKEENILIGKWKLSKISYFDSNEYMPKNDEYVHYTFTNTNNLIIESNVNLPQEDLSFQFTNPTTIPYSFHQDNEFLMEKVVRLGNQSNSYQLGTYGFRKEENTLRLYEYDGKVIRFEKIQ</sequence>
<evidence type="ECO:0000313" key="1">
    <source>
        <dbReference type="EMBL" id="UUV22463.1"/>
    </source>
</evidence>
<proteinExistence type="predicted"/>
<accession>A0ABY5NV47</accession>
<dbReference type="Proteomes" id="UP001317001">
    <property type="component" value="Chromosome"/>
</dbReference>
<reference evidence="1 2" key="1">
    <citation type="submission" date="2022-08" db="EMBL/GenBank/DDBJ databases">
        <title>Myroides zhujiangensis sp. nov., a novel bacterium isolated from sediment in the Pearl River Estuary.</title>
        <authorList>
            <person name="Cui L."/>
        </authorList>
    </citation>
    <scope>NUCLEOTIDE SEQUENCE [LARGE SCALE GENOMIC DNA]</scope>
    <source>
        <strain evidence="1 2">SCSIO 72103</strain>
    </source>
</reference>
<evidence type="ECO:0000313" key="2">
    <source>
        <dbReference type="Proteomes" id="UP001317001"/>
    </source>
</evidence>
<name>A0ABY5NV47_9FLAO</name>
<dbReference type="PROSITE" id="PS51257">
    <property type="entry name" value="PROKAR_LIPOPROTEIN"/>
    <property type="match status" value="1"/>
</dbReference>